<dbReference type="Proteomes" id="UP001237642">
    <property type="component" value="Unassembled WGS sequence"/>
</dbReference>
<comment type="caution">
    <text evidence="2">The sequence shown here is derived from an EMBL/GenBank/DDBJ whole genome shotgun (WGS) entry which is preliminary data.</text>
</comment>
<keyword evidence="3" id="KW-1185">Reference proteome</keyword>
<evidence type="ECO:0000313" key="2">
    <source>
        <dbReference type="EMBL" id="KAK1392561.1"/>
    </source>
</evidence>
<evidence type="ECO:0000256" key="1">
    <source>
        <dbReference type="SAM" id="MobiDB-lite"/>
    </source>
</evidence>
<name>A0AAD8IXD2_9APIA</name>
<evidence type="ECO:0000313" key="3">
    <source>
        <dbReference type="Proteomes" id="UP001237642"/>
    </source>
</evidence>
<dbReference type="AlphaFoldDB" id="A0AAD8IXD2"/>
<proteinExistence type="predicted"/>
<dbReference type="PANTHER" id="PTHR37077">
    <property type="match status" value="1"/>
</dbReference>
<reference evidence="2" key="2">
    <citation type="submission" date="2023-05" db="EMBL/GenBank/DDBJ databases">
        <authorList>
            <person name="Schelkunov M.I."/>
        </authorList>
    </citation>
    <scope>NUCLEOTIDE SEQUENCE</scope>
    <source>
        <strain evidence="2">Hsosn_3</strain>
        <tissue evidence="2">Leaf</tissue>
    </source>
</reference>
<dbReference type="PANTHER" id="PTHR37077:SF1">
    <property type="match status" value="1"/>
</dbReference>
<sequence>MALLSRTSNMWCKMHKEGDDDDAYTYIPCVQGGGDDDDGDYDYAPAASEGDDDDDGVFFHFFKRSYRNMSLLSKTSGLRCMMQKEGDDDDAYTYIPCVQGGGDDDDGDYDYAPAASEGDDDDDGGYDYAPAA</sequence>
<protein>
    <submittedName>
        <fullName evidence="2">Uncharacterized protein</fullName>
    </submittedName>
</protein>
<feature type="region of interest" description="Disordered" evidence="1">
    <location>
        <begin position="30"/>
        <end position="49"/>
    </location>
</feature>
<dbReference type="EMBL" id="JAUIZM010000003">
    <property type="protein sequence ID" value="KAK1392561.1"/>
    <property type="molecule type" value="Genomic_DNA"/>
</dbReference>
<feature type="region of interest" description="Disordered" evidence="1">
    <location>
        <begin position="95"/>
        <end position="132"/>
    </location>
</feature>
<gene>
    <name evidence="2" type="ORF">POM88_011617</name>
</gene>
<reference evidence="2" key="1">
    <citation type="submission" date="2023-02" db="EMBL/GenBank/DDBJ databases">
        <title>Genome of toxic invasive species Heracleum sosnowskyi carries increased number of genes despite the absence of recent whole-genome duplications.</title>
        <authorList>
            <person name="Schelkunov M."/>
            <person name="Shtratnikova V."/>
            <person name="Makarenko M."/>
            <person name="Klepikova A."/>
            <person name="Omelchenko D."/>
            <person name="Novikova G."/>
            <person name="Obukhova E."/>
            <person name="Bogdanov V."/>
            <person name="Penin A."/>
            <person name="Logacheva M."/>
        </authorList>
    </citation>
    <scope>NUCLEOTIDE SEQUENCE</scope>
    <source>
        <strain evidence="2">Hsosn_3</strain>
        <tissue evidence="2">Leaf</tissue>
    </source>
</reference>
<accession>A0AAD8IXD2</accession>
<organism evidence="2 3">
    <name type="scientific">Heracleum sosnowskyi</name>
    <dbReference type="NCBI Taxonomy" id="360622"/>
    <lineage>
        <taxon>Eukaryota</taxon>
        <taxon>Viridiplantae</taxon>
        <taxon>Streptophyta</taxon>
        <taxon>Embryophyta</taxon>
        <taxon>Tracheophyta</taxon>
        <taxon>Spermatophyta</taxon>
        <taxon>Magnoliopsida</taxon>
        <taxon>eudicotyledons</taxon>
        <taxon>Gunneridae</taxon>
        <taxon>Pentapetalae</taxon>
        <taxon>asterids</taxon>
        <taxon>campanulids</taxon>
        <taxon>Apiales</taxon>
        <taxon>Apiaceae</taxon>
        <taxon>Apioideae</taxon>
        <taxon>apioid superclade</taxon>
        <taxon>Tordylieae</taxon>
        <taxon>Tordyliinae</taxon>
        <taxon>Heracleum</taxon>
    </lineage>
</organism>